<gene>
    <name evidence="1" type="ORF">K3T81_06130</name>
</gene>
<organism evidence="1 2">
    <name type="scientific">Oceanobacillus jordanicus</name>
    <dbReference type="NCBI Taxonomy" id="2867266"/>
    <lineage>
        <taxon>Bacteria</taxon>
        <taxon>Bacillati</taxon>
        <taxon>Bacillota</taxon>
        <taxon>Bacilli</taxon>
        <taxon>Bacillales</taxon>
        <taxon>Bacillaceae</taxon>
        <taxon>Oceanobacillus</taxon>
    </lineage>
</organism>
<dbReference type="InterPro" id="IPR024562">
    <property type="entry name" value="YqhG"/>
</dbReference>
<dbReference type="RefSeq" id="WP_238018881.1">
    <property type="nucleotide sequence ID" value="NZ_JAIFZM010000004.1"/>
</dbReference>
<comment type="caution">
    <text evidence="1">The sequence shown here is derived from an EMBL/GenBank/DDBJ whole genome shotgun (WGS) entry which is preliminary data.</text>
</comment>
<reference evidence="1 2" key="1">
    <citation type="journal article" date="2022" name="Evol. Bioinform. Online">
        <title>Draft Genome Sequence of Oceanobacillus jordanicus Strain GSFE11, a Halotolerant Plant Growth-Promoting Bacterial Endophyte Isolated From the Jordan Valley.</title>
        <authorList>
            <person name="Alhindi T."/>
            <person name="Albdaiwi R."/>
        </authorList>
    </citation>
    <scope>NUCLEOTIDE SEQUENCE [LARGE SCALE GENOMIC DNA]</scope>
    <source>
        <strain evidence="1 2">GSFE11</strain>
    </source>
</reference>
<proteinExistence type="predicted"/>
<evidence type="ECO:0000313" key="2">
    <source>
        <dbReference type="Proteomes" id="UP001199631"/>
    </source>
</evidence>
<dbReference type="Pfam" id="PF11079">
    <property type="entry name" value="YqhG"/>
    <property type="match status" value="1"/>
</dbReference>
<protein>
    <submittedName>
        <fullName evidence="1">YqhG family protein</fullName>
    </submittedName>
</protein>
<dbReference type="Proteomes" id="UP001199631">
    <property type="component" value="Unassembled WGS sequence"/>
</dbReference>
<keyword evidence="2" id="KW-1185">Reference proteome</keyword>
<sequence>MAIENLNEFLAGYFQSHHCQLLSNKNGILQVQLTEEMDRALMNRPFYWHYIKKMGREGEPKQLTFITNPDKREEQGEWIHFGSPRLQQILRHLKQNEKYTKLFQRVDPHVNTPMYPWLVVNLKISYKGKQKKEEIFSLGLQMVTGEMRAEMMNTLRTIPLQQTISDYCYTISPIIRLNSGYKRMEAVIDNYIENQTHEWAKASLLAMKEDIDTLKHFYVEQTDIETETMEKEIAEIEERYRPVISYEVINGGMFYLSKV</sequence>
<evidence type="ECO:0000313" key="1">
    <source>
        <dbReference type="EMBL" id="MCG3418718.1"/>
    </source>
</evidence>
<accession>A0AAW5B1Z1</accession>
<name>A0AAW5B1Z1_9BACI</name>
<dbReference type="AlphaFoldDB" id="A0AAW5B1Z1"/>
<dbReference type="EMBL" id="JAIFZM010000004">
    <property type="protein sequence ID" value="MCG3418718.1"/>
    <property type="molecule type" value="Genomic_DNA"/>
</dbReference>